<keyword evidence="3" id="KW-1185">Reference proteome</keyword>
<dbReference type="Proteomes" id="UP000001880">
    <property type="component" value="Chromosome"/>
</dbReference>
<evidence type="ECO:0000313" key="2">
    <source>
        <dbReference type="EMBL" id="ACY16003.1"/>
    </source>
</evidence>
<dbReference type="HOGENOM" id="CLU_1459397_0_0_7"/>
<dbReference type="KEGG" id="hoh:Hoch_3501"/>
<proteinExistence type="predicted"/>
<dbReference type="Gene3D" id="2.40.10.220">
    <property type="entry name" value="predicted glycosyltransferase like domains"/>
    <property type="match status" value="2"/>
</dbReference>
<dbReference type="AlphaFoldDB" id="D0LW71"/>
<evidence type="ECO:0000313" key="3">
    <source>
        <dbReference type="Proteomes" id="UP000001880"/>
    </source>
</evidence>
<dbReference type="InterPro" id="IPR009875">
    <property type="entry name" value="PilZ_domain"/>
</dbReference>
<reference evidence="2 3" key="1">
    <citation type="journal article" date="2010" name="Stand. Genomic Sci.">
        <title>Complete genome sequence of Haliangium ochraceum type strain (SMP-2).</title>
        <authorList>
            <consortium name="US DOE Joint Genome Institute (JGI-PGF)"/>
            <person name="Ivanova N."/>
            <person name="Daum C."/>
            <person name="Lang E."/>
            <person name="Abt B."/>
            <person name="Kopitz M."/>
            <person name="Saunders E."/>
            <person name="Lapidus A."/>
            <person name="Lucas S."/>
            <person name="Glavina Del Rio T."/>
            <person name="Nolan M."/>
            <person name="Tice H."/>
            <person name="Copeland A."/>
            <person name="Cheng J.F."/>
            <person name="Chen F."/>
            <person name="Bruce D."/>
            <person name="Goodwin L."/>
            <person name="Pitluck S."/>
            <person name="Mavromatis K."/>
            <person name="Pati A."/>
            <person name="Mikhailova N."/>
            <person name="Chen A."/>
            <person name="Palaniappan K."/>
            <person name="Land M."/>
            <person name="Hauser L."/>
            <person name="Chang Y.J."/>
            <person name="Jeffries C.D."/>
            <person name="Detter J.C."/>
            <person name="Brettin T."/>
            <person name="Rohde M."/>
            <person name="Goker M."/>
            <person name="Bristow J."/>
            <person name="Markowitz V."/>
            <person name="Eisen J.A."/>
            <person name="Hugenholtz P."/>
            <person name="Kyrpides N.C."/>
            <person name="Klenk H.P."/>
        </authorList>
    </citation>
    <scope>NUCLEOTIDE SEQUENCE [LARGE SCALE GENOMIC DNA]</scope>
    <source>
        <strain evidence="3">DSM 14365 / CIP 107738 / JCM 11303 / AJ 13395 / SMP-2</strain>
    </source>
</reference>
<dbReference type="eggNOG" id="COG3215">
    <property type="taxonomic scope" value="Bacteria"/>
</dbReference>
<sequence length="185" mass="20178">MPHGGLFCPTTSPLEEGDAVIIELSVPALPNKVLIRGTVRSWRPALPRLRVRAGAMVEFAPEEEQKRSFIVETVSGTRSPTTRRKHTRLPVSIPVRYRTANEANFHDTTLIEISVGGAMLATEAPIPLDTDVIVEITPPGAVSPLSISGKAAYHNATGGTGVKFMYRDSGGSRRLRELVRRLRQS</sequence>
<dbReference type="GO" id="GO:0035438">
    <property type="term" value="F:cyclic-di-GMP binding"/>
    <property type="evidence" value="ECO:0007669"/>
    <property type="project" value="InterPro"/>
</dbReference>
<evidence type="ECO:0000259" key="1">
    <source>
        <dbReference type="Pfam" id="PF07238"/>
    </source>
</evidence>
<protein>
    <submittedName>
        <fullName evidence="2">Type IV pilus assembly PilZ</fullName>
    </submittedName>
</protein>
<dbReference type="SUPFAM" id="SSF141371">
    <property type="entry name" value="PilZ domain-like"/>
    <property type="match status" value="1"/>
</dbReference>
<organism evidence="2 3">
    <name type="scientific">Haliangium ochraceum (strain DSM 14365 / JCM 11303 / SMP-2)</name>
    <dbReference type="NCBI Taxonomy" id="502025"/>
    <lineage>
        <taxon>Bacteria</taxon>
        <taxon>Pseudomonadati</taxon>
        <taxon>Myxococcota</taxon>
        <taxon>Polyangia</taxon>
        <taxon>Haliangiales</taxon>
        <taxon>Kofleriaceae</taxon>
        <taxon>Haliangium</taxon>
    </lineage>
</organism>
<feature type="domain" description="PilZ" evidence="1">
    <location>
        <begin position="83"/>
        <end position="180"/>
    </location>
</feature>
<dbReference type="Pfam" id="PF07238">
    <property type="entry name" value="PilZ"/>
    <property type="match status" value="1"/>
</dbReference>
<gene>
    <name evidence="2" type="ordered locus">Hoch_3501</name>
</gene>
<dbReference type="EMBL" id="CP001804">
    <property type="protein sequence ID" value="ACY16003.1"/>
    <property type="molecule type" value="Genomic_DNA"/>
</dbReference>
<accession>D0LW71</accession>
<name>D0LW71_HALO1</name>
<dbReference type="STRING" id="502025.Hoch_3501"/>